<reference evidence="1 2" key="1">
    <citation type="submission" date="2019-10" db="EMBL/GenBank/DDBJ databases">
        <title>Nocardioides novel species isolated from the excrement of Marmot.</title>
        <authorList>
            <person name="Zhang G."/>
        </authorList>
    </citation>
    <scope>NUCLEOTIDE SEQUENCE [LARGE SCALE GENOMIC DNA]</scope>
    <source>
        <strain evidence="2">zg-579</strain>
    </source>
</reference>
<gene>
    <name evidence="1" type="ORF">GGQ22_15630</name>
</gene>
<dbReference type="AlphaFoldDB" id="A0A6I3JEM1"/>
<dbReference type="Proteomes" id="UP000433406">
    <property type="component" value="Unassembled WGS sequence"/>
</dbReference>
<comment type="caution">
    <text evidence="1">The sequence shown here is derived from an EMBL/GenBank/DDBJ whole genome shotgun (WGS) entry which is preliminary data.</text>
</comment>
<keyword evidence="2" id="KW-1185">Reference proteome</keyword>
<evidence type="ECO:0000313" key="1">
    <source>
        <dbReference type="EMBL" id="MTB96505.1"/>
    </source>
</evidence>
<dbReference type="EMBL" id="WLCI01000016">
    <property type="protein sequence ID" value="MTB96505.1"/>
    <property type="molecule type" value="Genomic_DNA"/>
</dbReference>
<organism evidence="1 2">
    <name type="scientific">Nocardioides marmotae</name>
    <dbReference type="NCBI Taxonomy" id="2663857"/>
    <lineage>
        <taxon>Bacteria</taxon>
        <taxon>Bacillati</taxon>
        <taxon>Actinomycetota</taxon>
        <taxon>Actinomycetes</taxon>
        <taxon>Propionibacteriales</taxon>
        <taxon>Nocardioidaceae</taxon>
        <taxon>Nocardioides</taxon>
    </lineage>
</organism>
<protein>
    <submittedName>
        <fullName evidence="1">Uncharacterized protein</fullName>
    </submittedName>
</protein>
<evidence type="ECO:0000313" key="2">
    <source>
        <dbReference type="Proteomes" id="UP000433406"/>
    </source>
</evidence>
<accession>A0A6I3JEM1</accession>
<dbReference type="RefSeq" id="WP_154616373.1">
    <property type="nucleotide sequence ID" value="NZ_CP053660.1"/>
</dbReference>
<proteinExistence type="predicted"/>
<name>A0A6I3JEM1_9ACTN</name>
<sequence>MELTQPVKDALLSLITPTVAIALIAVIGAYVTARAALADIALKRRLETAKRFTELAEVANNRTGNRGLYEMTAAIALIGQFGRDEPHLRSAARAVLKQIQGIGQAQSATASVKVATAAGEELQRLPNHDKSLRLWRRS</sequence>